<evidence type="ECO:0000313" key="2">
    <source>
        <dbReference type="EMBL" id="DAD72419.1"/>
    </source>
</evidence>
<reference evidence="2" key="1">
    <citation type="journal article" date="2021" name="Proc. Natl. Acad. Sci. U.S.A.">
        <title>A Catalog of Tens of Thousands of Viruses from Human Metagenomes Reveals Hidden Associations with Chronic Diseases.</title>
        <authorList>
            <person name="Tisza M.J."/>
            <person name="Buck C.B."/>
        </authorList>
    </citation>
    <scope>NUCLEOTIDE SEQUENCE</scope>
    <source>
        <strain evidence="2">CtfJc17</strain>
    </source>
</reference>
<proteinExistence type="predicted"/>
<keyword evidence="1" id="KW-1133">Transmembrane helix</keyword>
<protein>
    <submittedName>
        <fullName evidence="2">Uncharacterized protein</fullName>
    </submittedName>
</protein>
<sequence length="42" mass="4846">MNARDVFILWLLCVCMCGCGVLVCLYHESLKFPGTKRAERLR</sequence>
<organism evidence="2">
    <name type="scientific">Myoviridae sp. ctfJc17</name>
    <dbReference type="NCBI Taxonomy" id="2827612"/>
    <lineage>
        <taxon>Viruses</taxon>
        <taxon>Duplodnaviria</taxon>
        <taxon>Heunggongvirae</taxon>
        <taxon>Uroviricota</taxon>
        <taxon>Caudoviricetes</taxon>
    </lineage>
</organism>
<evidence type="ECO:0000256" key="1">
    <source>
        <dbReference type="SAM" id="Phobius"/>
    </source>
</evidence>
<feature type="transmembrane region" description="Helical" evidence="1">
    <location>
        <begin position="6"/>
        <end position="27"/>
    </location>
</feature>
<keyword evidence="1" id="KW-0812">Transmembrane</keyword>
<keyword evidence="1" id="KW-0472">Membrane</keyword>
<name>A0A8S5LRE8_9CAUD</name>
<dbReference type="EMBL" id="BK015898">
    <property type="protein sequence ID" value="DAD72419.1"/>
    <property type="molecule type" value="Genomic_DNA"/>
</dbReference>
<accession>A0A8S5LRE8</accession>